<sequence length="81" mass="9173">MRALYACVSFVGNNRVVFNINGNHHRLIVALDDQLGVLYIKFIGAQQNSCRRRSSFSRECPTQVGKIYMASCSQLKPLPRN</sequence>
<evidence type="ECO:0000313" key="2">
    <source>
        <dbReference type="Proteomes" id="UP000646911"/>
    </source>
</evidence>
<reference evidence="1 2" key="1">
    <citation type="submission" date="2020-08" db="EMBL/GenBank/DDBJ databases">
        <title>Novel species isolated from subtropical streams in China.</title>
        <authorList>
            <person name="Lu H."/>
        </authorList>
    </citation>
    <scope>NUCLEOTIDE SEQUENCE [LARGE SCALE GENOMIC DNA]</scope>
    <source>
        <strain evidence="1 2">NL8W</strain>
    </source>
</reference>
<dbReference type="InterPro" id="IPR018669">
    <property type="entry name" value="Toxin_HigB"/>
</dbReference>
<gene>
    <name evidence="1" type="ORF">H8L47_17235</name>
</gene>
<organism evidence="1 2">
    <name type="scientific">Undibacterium umbellatum</name>
    <dbReference type="NCBI Taxonomy" id="2762300"/>
    <lineage>
        <taxon>Bacteria</taxon>
        <taxon>Pseudomonadati</taxon>
        <taxon>Pseudomonadota</taxon>
        <taxon>Betaproteobacteria</taxon>
        <taxon>Burkholderiales</taxon>
        <taxon>Oxalobacteraceae</taxon>
        <taxon>Undibacterium</taxon>
    </lineage>
</organism>
<dbReference type="Pfam" id="PF09907">
    <property type="entry name" value="HigB_toxin"/>
    <property type="match status" value="1"/>
</dbReference>
<protein>
    <submittedName>
        <fullName evidence="1">Type II toxin-antitoxin system HigB family toxin</fullName>
    </submittedName>
</protein>
<name>A0ABR6ZC23_9BURK</name>
<keyword evidence="2" id="KW-1185">Reference proteome</keyword>
<accession>A0ABR6ZC23</accession>
<proteinExistence type="predicted"/>
<dbReference type="Proteomes" id="UP000646911">
    <property type="component" value="Unassembled WGS sequence"/>
</dbReference>
<evidence type="ECO:0000313" key="1">
    <source>
        <dbReference type="EMBL" id="MBC3909304.1"/>
    </source>
</evidence>
<dbReference type="EMBL" id="JACOFX010000009">
    <property type="protein sequence ID" value="MBC3909304.1"/>
    <property type="molecule type" value="Genomic_DNA"/>
</dbReference>
<dbReference type="RefSeq" id="WP_186954894.1">
    <property type="nucleotide sequence ID" value="NZ_JACOFX010000009.1"/>
</dbReference>
<comment type="caution">
    <text evidence="1">The sequence shown here is derived from an EMBL/GenBank/DDBJ whole genome shotgun (WGS) entry which is preliminary data.</text>
</comment>